<proteinExistence type="predicted"/>
<gene>
    <name evidence="2" type="ORF">EHS24_007668</name>
</gene>
<dbReference type="EMBL" id="RSCE01000005">
    <property type="protein sequence ID" value="RSH82674.1"/>
    <property type="molecule type" value="Genomic_DNA"/>
</dbReference>
<protein>
    <submittedName>
        <fullName evidence="2">Uncharacterized protein</fullName>
    </submittedName>
</protein>
<evidence type="ECO:0000313" key="3">
    <source>
        <dbReference type="Proteomes" id="UP000279236"/>
    </source>
</evidence>
<evidence type="ECO:0000313" key="2">
    <source>
        <dbReference type="EMBL" id="RSH82674.1"/>
    </source>
</evidence>
<feature type="region of interest" description="Disordered" evidence="1">
    <location>
        <begin position="230"/>
        <end position="251"/>
    </location>
</feature>
<sequence>MRMRCFDSAHHDASDEVIRPWDHTQATDVESTPAPRVYDQHNTPRDQEQLISSTTGGSVPFTLSEGYASTAAFPPPSTSYSPTARSSPPPPSSFYSSTPLHAVLPPGRQEGSRNHNRHVEIVPALDLQALLKPDVKAVRKVAPQPADRLLAKEWMRPPKYGGHSKRDQLGSVTESWGPLPTGVVRVGLFQHEPEAPSPTGSPIPVEEVPIGHASRGNHWEITKEEALARARAGTSFDAWSSTSTWNLDDDN</sequence>
<organism evidence="2 3">
    <name type="scientific">Apiotrichum porosum</name>
    <dbReference type="NCBI Taxonomy" id="105984"/>
    <lineage>
        <taxon>Eukaryota</taxon>
        <taxon>Fungi</taxon>
        <taxon>Dikarya</taxon>
        <taxon>Basidiomycota</taxon>
        <taxon>Agaricomycotina</taxon>
        <taxon>Tremellomycetes</taxon>
        <taxon>Trichosporonales</taxon>
        <taxon>Trichosporonaceae</taxon>
        <taxon>Apiotrichum</taxon>
    </lineage>
</organism>
<feature type="compositionally biased region" description="Polar residues" evidence="1">
    <location>
        <begin position="237"/>
        <end position="251"/>
    </location>
</feature>
<dbReference type="AlphaFoldDB" id="A0A427XUY8"/>
<dbReference type="GeneID" id="39592211"/>
<accession>A0A427XUY8</accession>
<feature type="region of interest" description="Disordered" evidence="1">
    <location>
        <begin position="1"/>
        <end position="113"/>
    </location>
</feature>
<evidence type="ECO:0000256" key="1">
    <source>
        <dbReference type="SAM" id="MobiDB-lite"/>
    </source>
</evidence>
<feature type="compositionally biased region" description="Basic and acidic residues" evidence="1">
    <location>
        <begin position="38"/>
        <end position="48"/>
    </location>
</feature>
<dbReference type="Proteomes" id="UP000279236">
    <property type="component" value="Unassembled WGS sequence"/>
</dbReference>
<dbReference type="OrthoDB" id="2565338at2759"/>
<feature type="compositionally biased region" description="Low complexity" evidence="1">
    <location>
        <begin position="68"/>
        <end position="86"/>
    </location>
</feature>
<reference evidence="2 3" key="1">
    <citation type="submission" date="2018-11" db="EMBL/GenBank/DDBJ databases">
        <title>Genome sequence of Apiotrichum porosum DSM 27194.</title>
        <authorList>
            <person name="Aliyu H."/>
            <person name="Gorte O."/>
            <person name="Ochsenreither K."/>
        </authorList>
    </citation>
    <scope>NUCLEOTIDE SEQUENCE [LARGE SCALE GENOMIC DNA]</scope>
    <source>
        <strain evidence="2 3">DSM 27194</strain>
    </source>
</reference>
<keyword evidence="3" id="KW-1185">Reference proteome</keyword>
<feature type="compositionally biased region" description="Basic and acidic residues" evidence="1">
    <location>
        <begin position="1"/>
        <end position="22"/>
    </location>
</feature>
<dbReference type="RefSeq" id="XP_028476906.1">
    <property type="nucleotide sequence ID" value="XM_028623013.1"/>
</dbReference>
<comment type="caution">
    <text evidence="2">The sequence shown here is derived from an EMBL/GenBank/DDBJ whole genome shotgun (WGS) entry which is preliminary data.</text>
</comment>
<name>A0A427XUY8_9TREE</name>